<evidence type="ECO:0000256" key="2">
    <source>
        <dbReference type="SAM" id="MobiDB-lite"/>
    </source>
</evidence>
<organism evidence="5 6">
    <name type="scientific">Streptomyces chisholmiae</name>
    <dbReference type="NCBI Taxonomy" id="3075540"/>
    <lineage>
        <taxon>Bacteria</taxon>
        <taxon>Bacillati</taxon>
        <taxon>Actinomycetota</taxon>
        <taxon>Actinomycetes</taxon>
        <taxon>Kitasatosporales</taxon>
        <taxon>Streptomycetaceae</taxon>
        <taxon>Streptomyces</taxon>
    </lineage>
</organism>
<keyword evidence="3" id="KW-0472">Membrane</keyword>
<dbReference type="RefSeq" id="WP_311666308.1">
    <property type="nucleotide sequence ID" value="NZ_JAVREO010000004.1"/>
</dbReference>
<keyword evidence="3" id="KW-0812">Transmembrane</keyword>
<dbReference type="InterPro" id="IPR025645">
    <property type="entry name" value="DUF4349"/>
</dbReference>
<comment type="caution">
    <text evidence="5">The sequence shown here is derived from an EMBL/GenBank/DDBJ whole genome shotgun (WGS) entry which is preliminary data.</text>
</comment>
<keyword evidence="1" id="KW-0175">Coiled coil</keyword>
<dbReference type="Pfam" id="PF14257">
    <property type="entry name" value="DUF4349"/>
    <property type="match status" value="1"/>
</dbReference>
<feature type="compositionally biased region" description="Pro residues" evidence="2">
    <location>
        <begin position="317"/>
        <end position="333"/>
    </location>
</feature>
<feature type="compositionally biased region" description="Low complexity" evidence="2">
    <location>
        <begin position="53"/>
        <end position="63"/>
    </location>
</feature>
<evidence type="ECO:0000256" key="3">
    <source>
        <dbReference type="SAM" id="Phobius"/>
    </source>
</evidence>
<name>A0ABU2JMS2_9ACTN</name>
<sequence length="341" mass="35957">MRERTAEERRRRWPVLTAALTGAVLLAGCTSSGDTDEGAGSSEAAADWERGVESAAPEAGGEQAEAEDTGEPAAVAEVPDPGQLIQSATLTLTVDAVPDAYAEAVRLAQTTGGYVSHETTSGGEAGTRSSTLTLRVPSEAYPELLAALPELGELTARELTTEDVGDEIVDLDSRLATQRESIARVRALMEDAGSLAEIVQLESELSTRQAELESLEARRETLRGQTALATVTLQLHEEGQPLPEPEESDDDDRPSVLDALLGGLGFVWTVLVWAAIGVGAALPVAALLALLWLLWRLLRRRLPDRPRRSGVVAPAPVTTPPPLPRPTQPPAQAPAPAGDGD</sequence>
<accession>A0ABU2JMS2</accession>
<dbReference type="Proteomes" id="UP001183410">
    <property type="component" value="Unassembled WGS sequence"/>
</dbReference>
<feature type="region of interest" description="Disordered" evidence="2">
    <location>
        <begin position="28"/>
        <end position="71"/>
    </location>
</feature>
<evidence type="ECO:0000259" key="4">
    <source>
        <dbReference type="Pfam" id="PF14257"/>
    </source>
</evidence>
<proteinExistence type="predicted"/>
<keyword evidence="3" id="KW-1133">Transmembrane helix</keyword>
<protein>
    <submittedName>
        <fullName evidence="5">DUF4349 domain-containing protein</fullName>
    </submittedName>
</protein>
<feature type="domain" description="DUF4349" evidence="4">
    <location>
        <begin position="83"/>
        <end position="296"/>
    </location>
</feature>
<evidence type="ECO:0000313" key="6">
    <source>
        <dbReference type="Proteomes" id="UP001183410"/>
    </source>
</evidence>
<dbReference type="EMBL" id="JAVREO010000004">
    <property type="protein sequence ID" value="MDT0266291.1"/>
    <property type="molecule type" value="Genomic_DNA"/>
</dbReference>
<evidence type="ECO:0000256" key="1">
    <source>
        <dbReference type="SAM" id="Coils"/>
    </source>
</evidence>
<feature type="coiled-coil region" evidence="1">
    <location>
        <begin position="198"/>
        <end position="225"/>
    </location>
</feature>
<evidence type="ECO:0000313" key="5">
    <source>
        <dbReference type="EMBL" id="MDT0266291.1"/>
    </source>
</evidence>
<feature type="transmembrane region" description="Helical" evidence="3">
    <location>
        <begin position="265"/>
        <end position="298"/>
    </location>
</feature>
<feature type="region of interest" description="Disordered" evidence="2">
    <location>
        <begin position="307"/>
        <end position="341"/>
    </location>
</feature>
<dbReference type="PROSITE" id="PS51257">
    <property type="entry name" value="PROKAR_LIPOPROTEIN"/>
    <property type="match status" value="1"/>
</dbReference>
<keyword evidence="6" id="KW-1185">Reference proteome</keyword>
<gene>
    <name evidence="5" type="ORF">RM844_08275</name>
</gene>
<reference evidence="6" key="1">
    <citation type="submission" date="2023-07" db="EMBL/GenBank/DDBJ databases">
        <title>30 novel species of actinomycetes from the DSMZ collection.</title>
        <authorList>
            <person name="Nouioui I."/>
        </authorList>
    </citation>
    <scope>NUCLEOTIDE SEQUENCE [LARGE SCALE GENOMIC DNA]</scope>
    <source>
        <strain evidence="6">DSM 44915</strain>
    </source>
</reference>